<dbReference type="AlphaFoldDB" id="A0A413DL41"/>
<reference evidence="2 3" key="1">
    <citation type="submission" date="2018-08" db="EMBL/GenBank/DDBJ databases">
        <title>A genome reference for cultivated species of the human gut microbiota.</title>
        <authorList>
            <person name="Zou Y."/>
            <person name="Xue W."/>
            <person name="Luo G."/>
        </authorList>
    </citation>
    <scope>NUCLEOTIDE SEQUENCE [LARGE SCALE GENOMIC DNA]</scope>
    <source>
        <strain evidence="2 3">AF06-19</strain>
    </source>
</reference>
<sequence>MFTDLDKNKEMLLGSYKKLKSYYHYNKNFVFMKKKIAELEADEKHMLKVLENLAQLLADPDAEVNTQQIDDWLGKIDFYVMPKSFTSNSVKNELFISAESNEEKEVNKVNFFIDMPIELHLLETLWTVLIGKLVFEKKLVSAKSYGNAIDDYVLYNKQDDFLDSINFTKNKLFKIYFPQYCNWKNDAIETVATLNRFNRSQMLFSLDVKSFYYSVVWKFDLLDDKMGDDERYKALKFLNLIIQRIFERYTGIVNEYRILEQCIENKEYILPIGLFSSMLLANVYMYELDNDISQNPNVLHYGRYVDDIILVVDVTGDEKNISEDNAFDRYLVEKNNILVNVESGKYTINKYPNLYIQKEKVKIMYFNKTGSKTLINQLLKTITYPSQMNVIPDTELSLVDFEEAAYAKNGIGVETKIRDIGQLEIDRFQLGWHMSQIVMNNRVRKKYVTREEKVRRQNESDSILRFFQGGKALEYSSNWINAMYYFMLTSDTNRYAWKQFQGNIIDAIKQIKVSDIEDVKRNKKRRISSKLKKDLALHFDICISTVLALNIQYCRKEKKTVLALAKKMRKANLFNHHLVSYPLVNYSDDIDENCDLTNILPEQIHSMNLLIRDSKKSKLSPRFINLDEIYQYVFLRKFCNGGNYYGDEDNTVVKKKLEFI</sequence>
<name>A0A413DL41_9FIRM</name>
<organism evidence="2 3">
    <name type="scientific">Agathobacter rectalis</name>
    <dbReference type="NCBI Taxonomy" id="39491"/>
    <lineage>
        <taxon>Bacteria</taxon>
        <taxon>Bacillati</taxon>
        <taxon>Bacillota</taxon>
        <taxon>Clostridia</taxon>
        <taxon>Lachnospirales</taxon>
        <taxon>Lachnospiraceae</taxon>
        <taxon>Agathobacter</taxon>
    </lineage>
</organism>
<dbReference type="CDD" id="cd01646">
    <property type="entry name" value="RT_Bac_retron_I"/>
    <property type="match status" value="1"/>
</dbReference>
<protein>
    <recommendedName>
        <fullName evidence="1">Reverse transcriptase domain-containing protein</fullName>
    </recommendedName>
</protein>
<comment type="caution">
    <text evidence="2">The sequence shown here is derived from an EMBL/GenBank/DDBJ whole genome shotgun (WGS) entry which is preliminary data.</text>
</comment>
<evidence type="ECO:0000259" key="1">
    <source>
        <dbReference type="Pfam" id="PF00078"/>
    </source>
</evidence>
<dbReference type="Pfam" id="PF00078">
    <property type="entry name" value="RVT_1"/>
    <property type="match status" value="1"/>
</dbReference>
<accession>A0A413DL41</accession>
<feature type="domain" description="Reverse transcriptase" evidence="1">
    <location>
        <begin position="179"/>
        <end position="317"/>
    </location>
</feature>
<dbReference type="EMBL" id="QSAZ01000007">
    <property type="protein sequence ID" value="RGW86983.1"/>
    <property type="molecule type" value="Genomic_DNA"/>
</dbReference>
<dbReference type="InterPro" id="IPR000477">
    <property type="entry name" value="RT_dom"/>
</dbReference>
<proteinExistence type="predicted"/>
<dbReference type="Proteomes" id="UP000283683">
    <property type="component" value="Unassembled WGS sequence"/>
</dbReference>
<gene>
    <name evidence="2" type="ORF">DWV45_08290</name>
</gene>
<evidence type="ECO:0000313" key="3">
    <source>
        <dbReference type="Proteomes" id="UP000283683"/>
    </source>
</evidence>
<evidence type="ECO:0000313" key="2">
    <source>
        <dbReference type="EMBL" id="RGW86983.1"/>
    </source>
</evidence>